<reference evidence="2 3" key="1">
    <citation type="journal article" date="2020" name="Microb. Ecol.">
        <title>Ecogenomics of the Marine Benthic Filamentous Cyanobacterium Adonisia.</title>
        <authorList>
            <person name="Walter J.M."/>
            <person name="Coutinho F.H."/>
            <person name="Leomil L."/>
            <person name="Hargreaves P.I."/>
            <person name="Campeao M.E."/>
            <person name="Vieira V.V."/>
            <person name="Silva B.S."/>
            <person name="Fistarol G.O."/>
            <person name="Salomon P.S."/>
            <person name="Sawabe T."/>
            <person name="Mino S."/>
            <person name="Hosokawa M."/>
            <person name="Miyashita H."/>
            <person name="Maruyama F."/>
            <person name="van Verk M.C."/>
            <person name="Dutilh B.E."/>
            <person name="Thompson C.C."/>
            <person name="Thompson F.L."/>
        </authorList>
    </citation>
    <scope>NUCLEOTIDE SEQUENCE [LARGE SCALE GENOMIC DNA]</scope>
    <source>
        <strain evidence="2 3">CCMR0082</strain>
    </source>
</reference>
<dbReference type="InterPro" id="IPR002575">
    <property type="entry name" value="Aminoglycoside_PTrfase"/>
</dbReference>
<gene>
    <name evidence="2" type="ORF">D0962_21680</name>
</gene>
<evidence type="ECO:0000313" key="3">
    <source>
        <dbReference type="Proteomes" id="UP000473574"/>
    </source>
</evidence>
<dbReference type="Pfam" id="PF01636">
    <property type="entry name" value="APH"/>
    <property type="match status" value="1"/>
</dbReference>
<comment type="caution">
    <text evidence="2">The sequence shown here is derived from an EMBL/GenBank/DDBJ whole genome shotgun (WGS) entry which is preliminary data.</text>
</comment>
<feature type="domain" description="Aminoglycoside phosphotransferase" evidence="1">
    <location>
        <begin position="48"/>
        <end position="124"/>
    </location>
</feature>
<evidence type="ECO:0000259" key="1">
    <source>
        <dbReference type="Pfam" id="PF01636"/>
    </source>
</evidence>
<proteinExistence type="predicted"/>
<organism evidence="2 3">
    <name type="scientific">Adonisia turfae CCMR0082</name>
    <dbReference type="NCBI Taxonomy" id="2304604"/>
    <lineage>
        <taxon>Bacteria</taxon>
        <taxon>Bacillati</taxon>
        <taxon>Cyanobacteriota</taxon>
        <taxon>Adonisia</taxon>
        <taxon>Adonisia turfae</taxon>
    </lineage>
</organism>
<dbReference type="AlphaFoldDB" id="A0A6M0SBJ1"/>
<dbReference type="SUPFAM" id="SSF56112">
    <property type="entry name" value="Protein kinase-like (PK-like)"/>
    <property type="match status" value="1"/>
</dbReference>
<evidence type="ECO:0000313" key="2">
    <source>
        <dbReference type="EMBL" id="NEZ65351.1"/>
    </source>
</evidence>
<protein>
    <recommendedName>
        <fullName evidence="1">Aminoglycoside phosphotransferase domain-containing protein</fullName>
    </recommendedName>
</protein>
<dbReference type="Proteomes" id="UP000473574">
    <property type="component" value="Unassembled WGS sequence"/>
</dbReference>
<dbReference type="InterPro" id="IPR011009">
    <property type="entry name" value="Kinase-like_dom_sf"/>
</dbReference>
<name>A0A6M0SBJ1_9CYAN</name>
<accession>A0A6M0SBJ1</accession>
<dbReference type="EMBL" id="QZCE01000002">
    <property type="protein sequence ID" value="NEZ65351.1"/>
    <property type="molecule type" value="Genomic_DNA"/>
</dbReference>
<dbReference type="Gene3D" id="3.90.1200.10">
    <property type="match status" value="1"/>
</dbReference>
<sequence length="188" mass="21378">MHQHSSIWSLPSGFSRPTHNAEKLKSATSQLGVLVQNGTISSDDYQVFQRAAIQVQELMPSLQQTSDTWGIIHADLHQGNYVFYDEDVRPIDFSLCGFGFYLYDIASTLGDIEASFCLHFFEGYTNFKSLPTNYQSIVEAFVVSSTVENYAFPSANPQEHEWLSHAVPYVVKNHFHSYFNGETFLFLK</sequence>